<evidence type="ECO:0000256" key="7">
    <source>
        <dbReference type="ARBA" id="ARBA00023180"/>
    </source>
</evidence>
<dbReference type="Gene3D" id="3.10.320.10">
    <property type="entry name" value="Class II Histocompatibility Antigen, M Beta Chain, Chain B, domain 1"/>
    <property type="match status" value="1"/>
</dbReference>
<keyword evidence="4 9" id="KW-1133">Transmembrane helix</keyword>
<organism evidence="12 13">
    <name type="scientific">Pelobates cultripes</name>
    <name type="common">Western spadefoot toad</name>
    <dbReference type="NCBI Taxonomy" id="61616"/>
    <lineage>
        <taxon>Eukaryota</taxon>
        <taxon>Metazoa</taxon>
        <taxon>Chordata</taxon>
        <taxon>Craniata</taxon>
        <taxon>Vertebrata</taxon>
        <taxon>Euteleostomi</taxon>
        <taxon>Amphibia</taxon>
        <taxon>Batrachia</taxon>
        <taxon>Anura</taxon>
        <taxon>Pelobatoidea</taxon>
        <taxon>Pelobatidae</taxon>
        <taxon>Pelobates</taxon>
    </lineage>
</organism>
<dbReference type="GO" id="GO:0002250">
    <property type="term" value="P:adaptive immune response"/>
    <property type="evidence" value="ECO:0007669"/>
    <property type="project" value="UniProtKB-KW"/>
</dbReference>
<dbReference type="SMART" id="SM00407">
    <property type="entry name" value="IGc1"/>
    <property type="match status" value="1"/>
</dbReference>
<keyword evidence="6 9" id="KW-0472">Membrane</keyword>
<dbReference type="InterPro" id="IPR003597">
    <property type="entry name" value="Ig_C1-set"/>
</dbReference>
<keyword evidence="3" id="KW-0391">Immunity</keyword>
<evidence type="ECO:0000259" key="11">
    <source>
        <dbReference type="PROSITE" id="PS50835"/>
    </source>
</evidence>
<dbReference type="InterPro" id="IPR007110">
    <property type="entry name" value="Ig-like_dom"/>
</dbReference>
<evidence type="ECO:0000256" key="4">
    <source>
        <dbReference type="ARBA" id="ARBA00022989"/>
    </source>
</evidence>
<evidence type="ECO:0000256" key="8">
    <source>
        <dbReference type="ARBA" id="ARBA00023182"/>
    </source>
</evidence>
<dbReference type="SUPFAM" id="SSF54452">
    <property type="entry name" value="MHC antigen-recognition domain"/>
    <property type="match status" value="1"/>
</dbReference>
<dbReference type="PANTHER" id="PTHR19944">
    <property type="entry name" value="MHC CLASS II-RELATED"/>
    <property type="match status" value="1"/>
</dbReference>
<comment type="subcellular location">
    <subcellularLocation>
        <location evidence="1">Membrane</location>
        <topology evidence="1">Single-pass type I membrane protein</topology>
    </subcellularLocation>
</comment>
<feature type="chain" id="PRO_5042074675" evidence="10">
    <location>
        <begin position="21"/>
        <end position="258"/>
    </location>
</feature>
<dbReference type="InterPro" id="IPR011162">
    <property type="entry name" value="MHC_I/II-like_Ag-recog"/>
</dbReference>
<evidence type="ECO:0000256" key="6">
    <source>
        <dbReference type="ARBA" id="ARBA00023136"/>
    </source>
</evidence>
<evidence type="ECO:0000256" key="2">
    <source>
        <dbReference type="ARBA" id="ARBA00022692"/>
    </source>
</evidence>
<evidence type="ECO:0000256" key="9">
    <source>
        <dbReference type="SAM" id="Phobius"/>
    </source>
</evidence>
<keyword evidence="8" id="KW-0491">MHC II</keyword>
<evidence type="ECO:0000256" key="5">
    <source>
        <dbReference type="ARBA" id="ARBA00023130"/>
    </source>
</evidence>
<dbReference type="InterPro" id="IPR003006">
    <property type="entry name" value="Ig/MHC_CS"/>
</dbReference>
<feature type="domain" description="Ig-like" evidence="11">
    <location>
        <begin position="118"/>
        <end position="206"/>
    </location>
</feature>
<accession>A0AAD1T3I0</accession>
<dbReference type="AlphaFoldDB" id="A0AAD1T3I0"/>
<evidence type="ECO:0000256" key="3">
    <source>
        <dbReference type="ARBA" id="ARBA00022859"/>
    </source>
</evidence>
<sequence>MKGSWAVLLLCICVCYSVTGFVLEEITDCCFGDEGTNVTFNYQLNFNRQPIVVFSKDDRMFLPSENCILQLRRVADDICLTLNHGKKDMVKYIEEKERKCGKEVAKYWGSTVQRTAKPSMKVFIPDTFRGQASHTLVCQVWGFYPSDIIVSWLKNDVTVSNLSMALPNGDWTYQTKAELNLIDSLPDDEYKCVVQHPSLENKMTITWKQGFTSTQIVKICISSVIFALGSISAITGLLYWTFFKQSGYIPIQGYNDVD</sequence>
<evidence type="ECO:0000313" key="12">
    <source>
        <dbReference type="EMBL" id="CAH2314533.1"/>
    </source>
</evidence>
<dbReference type="PROSITE" id="PS00290">
    <property type="entry name" value="IG_MHC"/>
    <property type="match status" value="1"/>
</dbReference>
<dbReference type="InterPro" id="IPR050160">
    <property type="entry name" value="MHC/Immunoglobulin"/>
</dbReference>
<dbReference type="GO" id="GO:0002504">
    <property type="term" value="P:antigen processing and presentation of peptide or polysaccharide antigen via MHC class II"/>
    <property type="evidence" value="ECO:0007669"/>
    <property type="project" value="UniProtKB-KW"/>
</dbReference>
<keyword evidence="5" id="KW-1064">Adaptive immunity</keyword>
<feature type="transmembrane region" description="Helical" evidence="9">
    <location>
        <begin position="221"/>
        <end position="242"/>
    </location>
</feature>
<reference evidence="12" key="1">
    <citation type="submission" date="2022-03" db="EMBL/GenBank/DDBJ databases">
        <authorList>
            <person name="Alioto T."/>
            <person name="Alioto T."/>
            <person name="Gomez Garrido J."/>
        </authorList>
    </citation>
    <scope>NUCLEOTIDE SEQUENCE</scope>
</reference>
<dbReference type="Pfam" id="PF07654">
    <property type="entry name" value="C1-set"/>
    <property type="match status" value="1"/>
</dbReference>
<keyword evidence="2 9" id="KW-0812">Transmembrane</keyword>
<dbReference type="PROSITE" id="PS50835">
    <property type="entry name" value="IG_LIKE"/>
    <property type="match status" value="1"/>
</dbReference>
<dbReference type="EMBL" id="OW240920">
    <property type="protein sequence ID" value="CAH2314533.1"/>
    <property type="molecule type" value="Genomic_DNA"/>
</dbReference>
<evidence type="ECO:0000256" key="10">
    <source>
        <dbReference type="SAM" id="SignalP"/>
    </source>
</evidence>
<dbReference type="Gene3D" id="2.60.40.10">
    <property type="entry name" value="Immunoglobulins"/>
    <property type="match status" value="1"/>
</dbReference>
<dbReference type="InterPro" id="IPR014745">
    <property type="entry name" value="MHC_II_a/b_N"/>
</dbReference>
<protein>
    <submittedName>
        <fullName evidence="12">HLA class II histocompatibility antigen, DM beta chain isoform X1</fullName>
    </submittedName>
</protein>
<gene>
    <name evidence="12" type="ORF">PECUL_23A059364</name>
</gene>
<dbReference type="InterPro" id="IPR013783">
    <property type="entry name" value="Ig-like_fold"/>
</dbReference>
<evidence type="ECO:0000313" key="13">
    <source>
        <dbReference type="Proteomes" id="UP001295444"/>
    </source>
</evidence>
<dbReference type="PANTHER" id="PTHR19944:SF65">
    <property type="entry name" value="HLA CLASS II HISTOCOMPATIBILITY ANTIGEN, DM BETA CHAIN"/>
    <property type="match status" value="1"/>
</dbReference>
<feature type="signal peptide" evidence="10">
    <location>
        <begin position="1"/>
        <end position="20"/>
    </location>
</feature>
<keyword evidence="10" id="KW-0732">Signal</keyword>
<evidence type="ECO:0000256" key="1">
    <source>
        <dbReference type="ARBA" id="ARBA00004479"/>
    </source>
</evidence>
<dbReference type="SUPFAM" id="SSF48726">
    <property type="entry name" value="Immunoglobulin"/>
    <property type="match status" value="1"/>
</dbReference>
<name>A0AAD1T3I0_PELCU</name>
<keyword evidence="7" id="KW-0325">Glycoprotein</keyword>
<dbReference type="GO" id="GO:0042613">
    <property type="term" value="C:MHC class II protein complex"/>
    <property type="evidence" value="ECO:0007669"/>
    <property type="project" value="UniProtKB-KW"/>
</dbReference>
<dbReference type="Proteomes" id="UP001295444">
    <property type="component" value="Chromosome 09"/>
</dbReference>
<dbReference type="InterPro" id="IPR036179">
    <property type="entry name" value="Ig-like_dom_sf"/>
</dbReference>
<keyword evidence="13" id="KW-1185">Reference proteome</keyword>
<proteinExistence type="predicted"/>